<dbReference type="EMBL" id="CAJPEV010000037">
    <property type="protein sequence ID" value="CAG0879314.1"/>
    <property type="molecule type" value="Genomic_DNA"/>
</dbReference>
<evidence type="ECO:0000313" key="3">
    <source>
        <dbReference type="Proteomes" id="UP000677054"/>
    </source>
</evidence>
<evidence type="ECO:0000256" key="1">
    <source>
        <dbReference type="SAM" id="MobiDB-lite"/>
    </source>
</evidence>
<sequence length="202" mass="22307">MAMVDKTRIEHREGGIAFELLEYCVSHPLLTSVPALPTVLPEAYNSRTYGFMSWRNLCSQNHPGSTTSGPFPAKMMLQLSNSSSTMSITDVNLDCWVQNQALCQLEMVRIYRFDPAGIFQLGFSTGQSAERSVFFTSLQFHGKGGREFKPTKPPTQIGDENPGRGTVHSRLLVVVYSGESPAGKSLHGDISFGRVTNMENLQ</sequence>
<dbReference type="Proteomes" id="UP000677054">
    <property type="component" value="Unassembled WGS sequence"/>
</dbReference>
<evidence type="ECO:0000313" key="2">
    <source>
        <dbReference type="EMBL" id="CAD7240511.1"/>
    </source>
</evidence>
<accession>A0A7R8X6C2</accession>
<dbReference type="AlphaFoldDB" id="A0A7R8X6C2"/>
<organism evidence="2">
    <name type="scientific">Darwinula stevensoni</name>
    <dbReference type="NCBI Taxonomy" id="69355"/>
    <lineage>
        <taxon>Eukaryota</taxon>
        <taxon>Metazoa</taxon>
        <taxon>Ecdysozoa</taxon>
        <taxon>Arthropoda</taxon>
        <taxon>Crustacea</taxon>
        <taxon>Oligostraca</taxon>
        <taxon>Ostracoda</taxon>
        <taxon>Podocopa</taxon>
        <taxon>Podocopida</taxon>
        <taxon>Darwinulocopina</taxon>
        <taxon>Darwinuloidea</taxon>
        <taxon>Darwinulidae</taxon>
        <taxon>Darwinula</taxon>
    </lineage>
</organism>
<dbReference type="EMBL" id="LR899554">
    <property type="protein sequence ID" value="CAD7240511.1"/>
    <property type="molecule type" value="Genomic_DNA"/>
</dbReference>
<feature type="region of interest" description="Disordered" evidence="1">
    <location>
        <begin position="144"/>
        <end position="163"/>
    </location>
</feature>
<proteinExistence type="predicted"/>
<reference evidence="2" key="1">
    <citation type="submission" date="2020-11" db="EMBL/GenBank/DDBJ databases">
        <authorList>
            <person name="Tran Van P."/>
        </authorList>
    </citation>
    <scope>NUCLEOTIDE SEQUENCE</scope>
</reference>
<protein>
    <submittedName>
        <fullName evidence="2">Uncharacterized protein</fullName>
    </submittedName>
</protein>
<name>A0A7R8X6C2_9CRUS</name>
<keyword evidence="3" id="KW-1185">Reference proteome</keyword>
<gene>
    <name evidence="2" type="ORF">DSTB1V02_LOCUS532</name>
</gene>